<comment type="caution">
    <text evidence="2">The sequence shown here is derived from an EMBL/GenBank/DDBJ whole genome shotgun (WGS) entry which is preliminary data.</text>
</comment>
<proteinExistence type="predicted"/>
<dbReference type="Proteomes" id="UP001606302">
    <property type="component" value="Unassembled WGS sequence"/>
</dbReference>
<organism evidence="2 3">
    <name type="scientific">Pelomonas lactea</name>
    <dbReference type="NCBI Taxonomy" id="3299030"/>
    <lineage>
        <taxon>Bacteria</taxon>
        <taxon>Pseudomonadati</taxon>
        <taxon>Pseudomonadota</taxon>
        <taxon>Betaproteobacteria</taxon>
        <taxon>Burkholderiales</taxon>
        <taxon>Sphaerotilaceae</taxon>
        <taxon>Roseateles</taxon>
    </lineage>
</organism>
<feature type="transmembrane region" description="Helical" evidence="1">
    <location>
        <begin position="102"/>
        <end position="127"/>
    </location>
</feature>
<sequence length="232" mass="24728">MPAYLQVYAASLVVLTLAVVAGRAALFSSPILTVTLYVAFNGFVVGFAMWAWPQAQARWSSLLGTAAKVVLHVFAGLVATAAARYQVSVALGLPAQDFDLTVGFLAVFLYLPSWVLVVSAVLVLSYVITIPRLLWSVTMGREVQERRFFIGAAHLIGAGGLAVYGGTFFGWAAEDKPALHSTILTLAAIVDYQPAAAYPGLKPGERVRLHENGVVSSVESTPQGIVLHVRSL</sequence>
<feature type="transmembrane region" description="Helical" evidence="1">
    <location>
        <begin position="59"/>
        <end position="82"/>
    </location>
</feature>
<feature type="transmembrane region" description="Helical" evidence="1">
    <location>
        <begin position="148"/>
        <end position="172"/>
    </location>
</feature>
<protein>
    <submittedName>
        <fullName evidence="2">Uncharacterized protein</fullName>
    </submittedName>
</protein>
<keyword evidence="1" id="KW-0812">Transmembrane</keyword>
<evidence type="ECO:0000313" key="2">
    <source>
        <dbReference type="EMBL" id="MFG6460098.1"/>
    </source>
</evidence>
<keyword evidence="3" id="KW-1185">Reference proteome</keyword>
<reference evidence="2 3" key="1">
    <citation type="submission" date="2024-08" db="EMBL/GenBank/DDBJ databases">
        <authorList>
            <person name="Lu H."/>
        </authorList>
    </citation>
    <scope>NUCLEOTIDE SEQUENCE [LARGE SCALE GENOMIC DNA]</scope>
    <source>
        <strain evidence="2 3">DXS20W</strain>
    </source>
</reference>
<keyword evidence="1" id="KW-1133">Transmembrane helix</keyword>
<keyword evidence="1" id="KW-0472">Membrane</keyword>
<evidence type="ECO:0000313" key="3">
    <source>
        <dbReference type="Proteomes" id="UP001606302"/>
    </source>
</evidence>
<gene>
    <name evidence="2" type="ORF">ACG04Q_00860</name>
</gene>
<accession>A0ABW7GDS1</accession>
<evidence type="ECO:0000256" key="1">
    <source>
        <dbReference type="SAM" id="Phobius"/>
    </source>
</evidence>
<dbReference type="RefSeq" id="WP_394508897.1">
    <property type="nucleotide sequence ID" value="NZ_JBIGHX010000001.1"/>
</dbReference>
<feature type="transmembrane region" description="Helical" evidence="1">
    <location>
        <begin position="34"/>
        <end position="52"/>
    </location>
</feature>
<dbReference type="EMBL" id="JBIGHX010000001">
    <property type="protein sequence ID" value="MFG6460098.1"/>
    <property type="molecule type" value="Genomic_DNA"/>
</dbReference>
<name>A0ABW7GDS1_9BURK</name>